<sequence>MQSNFSSIEHHTKKRAPPTCVLCSKLLHSVSPDAVPVGFTCGHEVCTGCAIKISEELMGETFPCPVCACEVKVRVDRVIFDRC</sequence>
<reference evidence="6" key="1">
    <citation type="submission" date="2019-06" db="EMBL/GenBank/DDBJ databases">
        <authorList>
            <person name="Zheng W."/>
        </authorList>
    </citation>
    <scope>NUCLEOTIDE SEQUENCE</scope>
    <source>
        <strain evidence="6">QDHG01</strain>
    </source>
</reference>
<dbReference type="SUPFAM" id="SSF57850">
    <property type="entry name" value="RING/U-box"/>
    <property type="match status" value="1"/>
</dbReference>
<keyword evidence="7" id="KW-1185">Reference proteome</keyword>
<name>A0A8J8T4P6_HALGN</name>
<keyword evidence="2 4" id="KW-0863">Zinc-finger</keyword>
<dbReference type="PROSITE" id="PS00518">
    <property type="entry name" value="ZF_RING_1"/>
    <property type="match status" value="1"/>
</dbReference>
<dbReference type="InterPro" id="IPR001841">
    <property type="entry name" value="Znf_RING"/>
</dbReference>
<protein>
    <recommendedName>
        <fullName evidence="5">RING-type domain-containing protein</fullName>
    </recommendedName>
</protein>
<dbReference type="Pfam" id="PF00097">
    <property type="entry name" value="zf-C3HC4"/>
    <property type="match status" value="1"/>
</dbReference>
<evidence type="ECO:0000256" key="2">
    <source>
        <dbReference type="ARBA" id="ARBA00022771"/>
    </source>
</evidence>
<dbReference type="InterPro" id="IPR017907">
    <property type="entry name" value="Znf_RING_CS"/>
</dbReference>
<evidence type="ECO:0000259" key="5">
    <source>
        <dbReference type="PROSITE" id="PS50089"/>
    </source>
</evidence>
<feature type="domain" description="RING-type" evidence="5">
    <location>
        <begin position="20"/>
        <end position="67"/>
    </location>
</feature>
<dbReference type="GO" id="GO:0008270">
    <property type="term" value="F:zinc ion binding"/>
    <property type="evidence" value="ECO:0007669"/>
    <property type="project" value="UniProtKB-KW"/>
</dbReference>
<dbReference type="PROSITE" id="PS50089">
    <property type="entry name" value="ZF_RING_2"/>
    <property type="match status" value="1"/>
</dbReference>
<evidence type="ECO:0000313" key="6">
    <source>
        <dbReference type="EMBL" id="TNV82232.1"/>
    </source>
</evidence>
<organism evidence="6 7">
    <name type="scientific">Halteria grandinella</name>
    <dbReference type="NCBI Taxonomy" id="5974"/>
    <lineage>
        <taxon>Eukaryota</taxon>
        <taxon>Sar</taxon>
        <taxon>Alveolata</taxon>
        <taxon>Ciliophora</taxon>
        <taxon>Intramacronucleata</taxon>
        <taxon>Spirotrichea</taxon>
        <taxon>Stichotrichia</taxon>
        <taxon>Sporadotrichida</taxon>
        <taxon>Halteriidae</taxon>
        <taxon>Halteria</taxon>
    </lineage>
</organism>
<gene>
    <name evidence="6" type="ORF">FGO68_gene14960</name>
</gene>
<keyword evidence="1" id="KW-0479">Metal-binding</keyword>
<evidence type="ECO:0000313" key="7">
    <source>
        <dbReference type="Proteomes" id="UP000785679"/>
    </source>
</evidence>
<dbReference type="InterPro" id="IPR018957">
    <property type="entry name" value="Znf_C3HC4_RING-type"/>
</dbReference>
<dbReference type="EMBL" id="RRYP01005218">
    <property type="protein sequence ID" value="TNV82232.1"/>
    <property type="molecule type" value="Genomic_DNA"/>
</dbReference>
<proteinExistence type="predicted"/>
<evidence type="ECO:0000256" key="3">
    <source>
        <dbReference type="ARBA" id="ARBA00022833"/>
    </source>
</evidence>
<dbReference type="InterPro" id="IPR013083">
    <property type="entry name" value="Znf_RING/FYVE/PHD"/>
</dbReference>
<evidence type="ECO:0000256" key="1">
    <source>
        <dbReference type="ARBA" id="ARBA00022723"/>
    </source>
</evidence>
<comment type="caution">
    <text evidence="6">The sequence shown here is derived from an EMBL/GenBank/DDBJ whole genome shotgun (WGS) entry which is preliminary data.</text>
</comment>
<keyword evidence="3" id="KW-0862">Zinc</keyword>
<accession>A0A8J8T4P6</accession>
<dbReference type="Gene3D" id="3.30.40.10">
    <property type="entry name" value="Zinc/RING finger domain, C3HC4 (zinc finger)"/>
    <property type="match status" value="1"/>
</dbReference>
<evidence type="ECO:0000256" key="4">
    <source>
        <dbReference type="PROSITE-ProRule" id="PRU00175"/>
    </source>
</evidence>
<dbReference type="Proteomes" id="UP000785679">
    <property type="component" value="Unassembled WGS sequence"/>
</dbReference>
<dbReference type="AlphaFoldDB" id="A0A8J8T4P6"/>